<dbReference type="PANTHER" id="PTHR38418">
    <property type="entry name" value="SUGAR ISOMERASE, KPSF/GUTQ (AFU_ORTHOLOGUE AFUA_6G08860)"/>
    <property type="match status" value="1"/>
</dbReference>
<dbReference type="SUPFAM" id="SSF53697">
    <property type="entry name" value="SIS domain"/>
    <property type="match status" value="1"/>
</dbReference>
<comment type="caution">
    <text evidence="2">The sequence shown here is derived from an EMBL/GenBank/DDBJ whole genome shotgun (WGS) entry which is preliminary data.</text>
</comment>
<protein>
    <submittedName>
        <fullName evidence="2">SIS domain protein</fullName>
    </submittedName>
</protein>
<dbReference type="Gene3D" id="3.40.50.10490">
    <property type="entry name" value="Glucose-6-phosphate isomerase like protein, domain 1"/>
    <property type="match status" value="1"/>
</dbReference>
<dbReference type="Proteomes" id="UP000070366">
    <property type="component" value="Unassembled WGS sequence"/>
</dbReference>
<dbReference type="GO" id="GO:0097367">
    <property type="term" value="F:carbohydrate derivative binding"/>
    <property type="evidence" value="ECO:0007669"/>
    <property type="project" value="InterPro"/>
</dbReference>
<gene>
    <name evidence="2" type="ORF">HMPREF3293_00542</name>
</gene>
<organism evidence="2 3">
    <name type="scientific">Christensenella minuta</name>
    <dbReference type="NCBI Taxonomy" id="626937"/>
    <lineage>
        <taxon>Bacteria</taxon>
        <taxon>Bacillati</taxon>
        <taxon>Bacillota</taxon>
        <taxon>Clostridia</taxon>
        <taxon>Christensenellales</taxon>
        <taxon>Christensenellaceae</taxon>
        <taxon>Christensenella</taxon>
    </lineage>
</organism>
<dbReference type="InterPro" id="IPR046348">
    <property type="entry name" value="SIS_dom_sf"/>
</dbReference>
<dbReference type="KEGG" id="cmiu:B1H56_09770"/>
<feature type="domain" description="SIS" evidence="1">
    <location>
        <begin position="36"/>
        <end position="178"/>
    </location>
</feature>
<evidence type="ECO:0000313" key="3">
    <source>
        <dbReference type="Proteomes" id="UP000070366"/>
    </source>
</evidence>
<dbReference type="GO" id="GO:1901135">
    <property type="term" value="P:carbohydrate derivative metabolic process"/>
    <property type="evidence" value="ECO:0007669"/>
    <property type="project" value="InterPro"/>
</dbReference>
<accession>A0A136Q791</accession>
<dbReference type="CDD" id="cd05014">
    <property type="entry name" value="SIS_Kpsf"/>
    <property type="match status" value="1"/>
</dbReference>
<dbReference type="AlphaFoldDB" id="A0A136Q791"/>
<dbReference type="Pfam" id="PF01380">
    <property type="entry name" value="SIS"/>
    <property type="match status" value="1"/>
</dbReference>
<dbReference type="EMBL" id="LSZW01000040">
    <property type="protein sequence ID" value="KXK66499.1"/>
    <property type="molecule type" value="Genomic_DNA"/>
</dbReference>
<evidence type="ECO:0000259" key="1">
    <source>
        <dbReference type="PROSITE" id="PS51464"/>
    </source>
</evidence>
<dbReference type="PROSITE" id="PS51464">
    <property type="entry name" value="SIS"/>
    <property type="match status" value="1"/>
</dbReference>
<proteinExistence type="predicted"/>
<dbReference type="InterPro" id="IPR001347">
    <property type="entry name" value="SIS_dom"/>
</dbReference>
<reference evidence="2 3" key="1">
    <citation type="submission" date="2016-02" db="EMBL/GenBank/DDBJ databases">
        <authorList>
            <person name="Wen L."/>
            <person name="He K."/>
            <person name="Yang H."/>
        </authorList>
    </citation>
    <scope>NUCLEOTIDE SEQUENCE [LARGE SCALE GENOMIC DNA]</scope>
    <source>
        <strain evidence="2 3">DSM 22607</strain>
    </source>
</reference>
<sequence length="200" mass="21118">MQMRKISQILKQELEEAARACGQVDEKKAAAAADRMLETKARGGKVILCGCGTSGAAAKKIAHTLNCVEIPAVFLSPADAVHGGLGIARHGDTAILISKGGNTEELVRLMPVLKEKETFLIGVSEDEASRIACGADLFLKTEIKEEPCPLGMLATASTITVIALFDAIAIHIMEKSGYTREQFHLIHPGGAVGEKLAGGR</sequence>
<evidence type="ECO:0000313" key="2">
    <source>
        <dbReference type="EMBL" id="KXK66499.1"/>
    </source>
</evidence>
<dbReference type="OrthoDB" id="9762536at2"/>
<dbReference type="PANTHER" id="PTHR38418:SF2">
    <property type="entry name" value="SUGAR ISOMERASE, KPSF_GUTQ (AFU_ORTHOLOGUE AFUA_6G08860)"/>
    <property type="match status" value="1"/>
</dbReference>
<dbReference type="InterPro" id="IPR035474">
    <property type="entry name" value="SIS_Kpsf"/>
</dbReference>
<name>A0A136Q791_9FIRM</name>
<keyword evidence="3" id="KW-1185">Reference proteome</keyword>
<dbReference type="STRING" id="626937.HMPREF3293_00542"/>